<proteinExistence type="inferred from homology"/>
<dbReference type="Pfam" id="PF02406">
    <property type="entry name" value="MmoB_DmpM"/>
    <property type="match status" value="1"/>
</dbReference>
<reference evidence="3" key="1">
    <citation type="journal article" date="2019" name="Chemosphere">
        <title>Novel tetrahydrofuran (THF) degradation-associated genes and cooperation patterns of a THF-degrading microbial community as revealed by metagenomic.</title>
        <authorList>
            <person name="Qi M."/>
            <person name="Huang H."/>
            <person name="Zhang Y."/>
            <person name="Wang H."/>
            <person name="Li H."/>
            <person name="Lu Z."/>
        </authorList>
    </citation>
    <scope>NUCLEOTIDE SEQUENCE</scope>
</reference>
<dbReference type="Gene3D" id="3.90.56.10">
    <property type="entry name" value="Monooxygenase component MmoB/DmpM"/>
    <property type="match status" value="1"/>
</dbReference>
<feature type="region of interest" description="Disordered" evidence="2">
    <location>
        <begin position="1"/>
        <end position="22"/>
    </location>
</feature>
<dbReference type="InterPro" id="IPR036889">
    <property type="entry name" value="mOase_MmoB_DmpM_sf"/>
</dbReference>
<evidence type="ECO:0000256" key="1">
    <source>
        <dbReference type="ARBA" id="ARBA00006313"/>
    </source>
</evidence>
<accession>A0A4Y5QZY8</accession>
<dbReference type="AlphaFoldDB" id="A0A4Y5QZY8"/>
<name>A0A4Y5QZY8_9PSEU</name>
<evidence type="ECO:0000256" key="2">
    <source>
        <dbReference type="SAM" id="MobiDB-lite"/>
    </source>
</evidence>
<keyword evidence="3" id="KW-0503">Monooxygenase</keyword>
<dbReference type="EMBL" id="MK370037">
    <property type="protein sequence ID" value="QCY50165.1"/>
    <property type="molecule type" value="Genomic_DNA"/>
</dbReference>
<dbReference type="InterPro" id="IPR003454">
    <property type="entry name" value="MOase_MmoB_DmpM"/>
</dbReference>
<sequence>MTDVTATHAAEGNESGGSGSYDYVGIVMQRTPEGEAVGRVCSREPGVEVIMNTTFLDVRAKDRLVINFDDVAEELGSDMDGYVLQEHMTTHYGRMAMTDEAFVLVANPLELIELLDSAR</sequence>
<gene>
    <name evidence="3" type="primary">thmXC</name>
</gene>
<evidence type="ECO:0000313" key="3">
    <source>
        <dbReference type="EMBL" id="QCY50165.1"/>
    </source>
</evidence>
<keyword evidence="3" id="KW-0560">Oxidoreductase</keyword>
<organism evidence="3">
    <name type="scientific">uncultured Pseudonocardia sp</name>
    <dbReference type="NCBI Taxonomy" id="211455"/>
    <lineage>
        <taxon>Bacteria</taxon>
        <taxon>Bacillati</taxon>
        <taxon>Actinomycetota</taxon>
        <taxon>Actinomycetes</taxon>
        <taxon>Pseudonocardiales</taxon>
        <taxon>Pseudonocardiaceae</taxon>
        <taxon>Pseudonocardia</taxon>
        <taxon>environmental samples</taxon>
    </lineage>
</organism>
<protein>
    <submittedName>
        <fullName evidence="3">Coupling protein of multicomponent tetrahydrofuran monooxygenase</fullName>
    </submittedName>
</protein>
<dbReference type="SUPFAM" id="SSF56029">
    <property type="entry name" value="Monooxygenase (hydroxylase) regulatory protein"/>
    <property type="match status" value="1"/>
</dbReference>
<comment type="similarity">
    <text evidence="1">Belongs to the TmoD/XamoD family.</text>
</comment>
<dbReference type="GO" id="GO:0004497">
    <property type="term" value="F:monooxygenase activity"/>
    <property type="evidence" value="ECO:0007669"/>
    <property type="project" value="UniProtKB-KW"/>
</dbReference>